<sequence>MTEHFSRGLYSEPILPDGLGASNMTAVAEYYETHRIPQRFNPGIVVASIAVSVLGSYATLLLLGKRTSNKGTKNVLLLVLAATTMASVGIWGMHFIGMHMSLRPVAGVSWYIKVNAGFTVLSLFVPIFALILAFVFVDSQVAFNFVRVSLSGILVGLIVSLMHYSASLKTNFAVIYSPVQLVMSIVVACLASTIALVAFFKFRSQWEDSWWKRLLCSSILAGGVSGMHYLGVWGTSYKVKIGTVTGQNELSLLTGKQRNNVLVIAIGVMCVVILFFSTFIAVSDLLIVRDARRRAKKVVVCSATFDKQGRLLVKPDGTMPLMIIETDVNTRDILEALDNRQPTFQWLYSLSWDWQIITPWLKAITARFLAESQKEARQEAQWKKKGRKIIASGRRSLDISESRTKGPQSLADFRDRFVDAANQLSSELGIPFEEIGVLYDHVLPTGTRSKTTPPVTDKYSPSKQFADDESSINGPVPSIFGDGDQQEEGAMLFLVRELPGSSAVSTERFRQRGYRMTETRFLAGVLADRVAVKKEEMEPLLDSLKVYAKRGTRPVVQPGGVYAGLFGVRASTSKEGGLDVLVYNFARHQIPAYRLPDVQTITPEMRSFLGTLDQATMEDAMKICERESIRSGERRKYLQSVSSVNVVGGHETDAEQEAIELMIQFQTALFIALDALHNSVRFYPKICQTARLSAEVLEVPSSLDDSTPPAEMILVQAVLPEARTLPTSYSGSESGHLISDIVPTDKPSSTTPFVFSPYTLFSKSQMMLLRGRQADDFEHEVVLEMRRRYPSSLQQEAEEGRFEVEYPLNHKESTLSSANYRGMNASDDRIDGSSRHSDEKDLVRDQILTTGKSQNFPSVKKWASKLSNDHHRRASKDDSEKFVEVYEHPQASVLGVAADGRDRRVSTHSARSRVASANVDDHEMREMVSNGVVPVLKSDDPRSSSPNSPSSVMTRSNSGGGSDQTSPSSGLANLYAAQRQSLVAGALPAHGSSQTGGASLGIRRFIADGNDTHGNAPVNQGRFAQPADESIAEESHSRSESRSGQNGQTRRESEPMSEDTNEVGTLQSQLTGASTENGTLNASYDFGTTATMPHRSPESMNITLGGGRTGPRPRTTEHGVPVAPRMGSRQGPVSPFDSEQQNGVASPNHPYGLGQRSPVSRPSTAPSGGRREAQPLRPRTAHANGLPSLSQRHRASARVGGKEQDEGSLMARLQADGWYARQIQSLERSPAGTALLGVDF</sequence>
<evidence type="ECO:0000313" key="2">
    <source>
        <dbReference type="Proteomes" id="UP000245626"/>
    </source>
</evidence>
<keyword evidence="2" id="KW-1185">Reference proteome</keyword>
<reference evidence="1 2" key="1">
    <citation type="journal article" date="2018" name="Mol. Biol. Evol.">
        <title>Broad Genomic Sampling Reveals a Smut Pathogenic Ancestry of the Fungal Clade Ustilaginomycotina.</title>
        <authorList>
            <person name="Kijpornyongpan T."/>
            <person name="Mondo S.J."/>
            <person name="Barry K."/>
            <person name="Sandor L."/>
            <person name="Lee J."/>
            <person name="Lipzen A."/>
            <person name="Pangilinan J."/>
            <person name="LaButti K."/>
            <person name="Hainaut M."/>
            <person name="Henrissat B."/>
            <person name="Grigoriev I.V."/>
            <person name="Spatafora J.W."/>
            <person name="Aime M.C."/>
        </authorList>
    </citation>
    <scope>NUCLEOTIDE SEQUENCE [LARGE SCALE GENOMIC DNA]</scope>
    <source>
        <strain evidence="1 2">SA 807</strain>
    </source>
</reference>
<evidence type="ECO:0000313" key="1">
    <source>
        <dbReference type="EMBL" id="PWN54164.1"/>
    </source>
</evidence>
<accession>A0ACD0P7X5</accession>
<gene>
    <name evidence="1" type="ORF">IE53DRAFT_365687</name>
</gene>
<proteinExistence type="predicted"/>
<protein>
    <submittedName>
        <fullName evidence="1">Uncharacterized protein</fullName>
    </submittedName>
</protein>
<organism evidence="1 2">
    <name type="scientific">Violaceomyces palustris</name>
    <dbReference type="NCBI Taxonomy" id="1673888"/>
    <lineage>
        <taxon>Eukaryota</taxon>
        <taxon>Fungi</taxon>
        <taxon>Dikarya</taxon>
        <taxon>Basidiomycota</taxon>
        <taxon>Ustilaginomycotina</taxon>
        <taxon>Ustilaginomycetes</taxon>
        <taxon>Violaceomycetales</taxon>
        <taxon>Violaceomycetaceae</taxon>
        <taxon>Violaceomyces</taxon>
    </lineage>
</organism>
<dbReference type="Proteomes" id="UP000245626">
    <property type="component" value="Unassembled WGS sequence"/>
</dbReference>
<name>A0ACD0P7X5_9BASI</name>
<dbReference type="EMBL" id="KZ819693">
    <property type="protein sequence ID" value="PWN54164.1"/>
    <property type="molecule type" value="Genomic_DNA"/>
</dbReference>